<dbReference type="Proteomes" id="UP000323000">
    <property type="component" value="Chromosome 7"/>
</dbReference>
<proteinExistence type="predicted"/>
<sequence length="298" mass="34467">MKKQDSNLLPSSSSCRRQNSPENLHSKTIGCMSGFFHLVFNYNNRRRHRKFLTSGDLFFLFNIRKKQEKKTEDPVMILSHQETENKSRRRLWYDVDRSPMLGAEMRQSKTTEKSSAAEKRKKLVEALGKCDEDLKALKKMIDVVKNNNGNKDDDEMLQPSPVSVLHSLTLTPPSPFTANYTNDVGKLENHKQKQKKKPGEDEIITNISLVKTVADHVEPIYNIQAKPFWISRAMIDSVNEVCRDISWGQTREIGRIGLALQDFICRDLIEEFVQELACYSCFNIYSLPFDACKRRLLF</sequence>
<evidence type="ECO:0000256" key="1">
    <source>
        <dbReference type="SAM" id="MobiDB-lite"/>
    </source>
</evidence>
<dbReference type="PANTHER" id="PTHR37234:SF1">
    <property type="entry name" value="OS03G0319200 PROTEIN"/>
    <property type="match status" value="1"/>
</dbReference>
<reference evidence="3" key="1">
    <citation type="journal article" date="2019" name="Gigascience">
        <title>De novo genome assembly of the endangered Acer yangbiense, a plant species with extremely small populations endemic to Yunnan Province, China.</title>
        <authorList>
            <person name="Yang J."/>
            <person name="Wariss H.M."/>
            <person name="Tao L."/>
            <person name="Zhang R."/>
            <person name="Yun Q."/>
            <person name="Hollingsworth P."/>
            <person name="Dao Z."/>
            <person name="Luo G."/>
            <person name="Guo H."/>
            <person name="Ma Y."/>
            <person name="Sun W."/>
        </authorList>
    </citation>
    <scope>NUCLEOTIDE SEQUENCE [LARGE SCALE GENOMIC DNA]</scope>
    <source>
        <strain evidence="3">cv. Malutang</strain>
    </source>
</reference>
<keyword evidence="3" id="KW-1185">Reference proteome</keyword>
<evidence type="ECO:0000313" key="3">
    <source>
        <dbReference type="Proteomes" id="UP000323000"/>
    </source>
</evidence>
<dbReference type="OrthoDB" id="780613at2759"/>
<dbReference type="AlphaFoldDB" id="A0A5C7HLN3"/>
<protein>
    <submittedName>
        <fullName evidence="2">Uncharacterized protein</fullName>
    </submittedName>
</protein>
<organism evidence="2 3">
    <name type="scientific">Acer yangbiense</name>
    <dbReference type="NCBI Taxonomy" id="1000413"/>
    <lineage>
        <taxon>Eukaryota</taxon>
        <taxon>Viridiplantae</taxon>
        <taxon>Streptophyta</taxon>
        <taxon>Embryophyta</taxon>
        <taxon>Tracheophyta</taxon>
        <taxon>Spermatophyta</taxon>
        <taxon>Magnoliopsida</taxon>
        <taxon>eudicotyledons</taxon>
        <taxon>Gunneridae</taxon>
        <taxon>Pentapetalae</taxon>
        <taxon>rosids</taxon>
        <taxon>malvids</taxon>
        <taxon>Sapindales</taxon>
        <taxon>Sapindaceae</taxon>
        <taxon>Hippocastanoideae</taxon>
        <taxon>Acereae</taxon>
        <taxon>Acer</taxon>
    </lineage>
</organism>
<name>A0A5C7HLN3_9ROSI</name>
<dbReference type="EMBL" id="VAHF01000007">
    <property type="protein sequence ID" value="TXG57794.1"/>
    <property type="molecule type" value="Genomic_DNA"/>
</dbReference>
<gene>
    <name evidence="2" type="ORF">EZV62_015623</name>
</gene>
<dbReference type="PANTHER" id="PTHR37234">
    <property type="entry name" value="OS03G0319200 PROTEIN"/>
    <property type="match status" value="1"/>
</dbReference>
<accession>A0A5C7HLN3</accession>
<evidence type="ECO:0000313" key="2">
    <source>
        <dbReference type="EMBL" id="TXG57794.1"/>
    </source>
</evidence>
<comment type="caution">
    <text evidence="2">The sequence shown here is derived from an EMBL/GenBank/DDBJ whole genome shotgun (WGS) entry which is preliminary data.</text>
</comment>
<feature type="region of interest" description="Disordered" evidence="1">
    <location>
        <begin position="1"/>
        <end position="22"/>
    </location>
</feature>